<reference evidence="6" key="1">
    <citation type="submission" date="2025-08" db="UniProtKB">
        <authorList>
            <consortium name="RefSeq"/>
        </authorList>
    </citation>
    <scope>IDENTIFICATION</scope>
    <source>
        <tissue evidence="6">Gonads</tissue>
    </source>
</reference>
<dbReference type="InterPro" id="IPR001846">
    <property type="entry name" value="VWF_type-D"/>
</dbReference>
<proteinExistence type="predicted"/>
<dbReference type="AlphaFoldDB" id="A0A1S3H1H4"/>
<feature type="chain" id="PRO_5010219046" evidence="3">
    <location>
        <begin position="19"/>
        <end position="217"/>
    </location>
</feature>
<dbReference type="PANTHER" id="PTHR11339:SF373">
    <property type="entry name" value="VWFD DOMAIN-CONTAINING PROTEIN"/>
    <property type="match status" value="1"/>
</dbReference>
<dbReference type="Pfam" id="PF00094">
    <property type="entry name" value="VWD"/>
    <property type="match status" value="1"/>
</dbReference>
<dbReference type="SMART" id="SM00216">
    <property type="entry name" value="VWD"/>
    <property type="match status" value="1"/>
</dbReference>
<dbReference type="GO" id="GO:0031012">
    <property type="term" value="C:extracellular matrix"/>
    <property type="evidence" value="ECO:0007669"/>
    <property type="project" value="TreeGrafter"/>
</dbReference>
<evidence type="ECO:0000256" key="1">
    <source>
        <dbReference type="ARBA" id="ARBA00023157"/>
    </source>
</evidence>
<evidence type="ECO:0000313" key="5">
    <source>
        <dbReference type="Proteomes" id="UP000085678"/>
    </source>
</evidence>
<feature type="domain" description="VWFD" evidence="4">
    <location>
        <begin position="24"/>
        <end position="217"/>
    </location>
</feature>
<dbReference type="GeneID" id="106150863"/>
<dbReference type="GO" id="GO:0005615">
    <property type="term" value="C:extracellular space"/>
    <property type="evidence" value="ECO:0007669"/>
    <property type="project" value="TreeGrafter"/>
</dbReference>
<dbReference type="PANTHER" id="PTHR11339">
    <property type="entry name" value="EXTRACELLULAR MATRIX GLYCOPROTEIN RELATED"/>
    <property type="match status" value="1"/>
</dbReference>
<accession>A0A1S3H1H4</accession>
<name>A0A1S3H1H4_LINAN</name>
<dbReference type="STRING" id="7574.A0A1S3H1H4"/>
<keyword evidence="5" id="KW-1185">Reference proteome</keyword>
<evidence type="ECO:0000259" key="4">
    <source>
        <dbReference type="PROSITE" id="PS51233"/>
    </source>
</evidence>
<protein>
    <submittedName>
        <fullName evidence="6">Zonadhesin</fullName>
    </submittedName>
</protein>
<dbReference type="RefSeq" id="XP_013379331.1">
    <property type="nucleotide sequence ID" value="XM_013523877.1"/>
</dbReference>
<dbReference type="PROSITE" id="PS51233">
    <property type="entry name" value="VWFD"/>
    <property type="match status" value="1"/>
</dbReference>
<keyword evidence="1" id="KW-1015">Disulfide bond</keyword>
<gene>
    <name evidence="6" type="primary">LOC106150863</name>
</gene>
<dbReference type="OrthoDB" id="9048326at2759"/>
<evidence type="ECO:0000256" key="3">
    <source>
        <dbReference type="SAM" id="SignalP"/>
    </source>
</evidence>
<keyword evidence="2" id="KW-0325">Glycoprotein</keyword>
<feature type="signal peptide" evidence="3">
    <location>
        <begin position="1"/>
        <end position="18"/>
    </location>
</feature>
<keyword evidence="3" id="KW-0732">Signal</keyword>
<evidence type="ECO:0000256" key="2">
    <source>
        <dbReference type="ARBA" id="ARBA00023180"/>
    </source>
</evidence>
<sequence length="217" mass="24479">MNTFTLVVGMCALVLVAGHHNKPHECFIRGDPHYLQFDGYDALDFQGRCTYIVSETSNFNMNNPPTDSFRVLVSNSLLPNHDDLTFSTAVWVIVHGHTVRLDMERDVILLDDEIANIPHTESNFNVTHHHPGYVRLLTSFGLEVELQKLTNANRKHKVWVRVPASYNGQLRGICGNMDGNDDDDDFLTPEGTVENDVTVFGNSWKQSLGLVEPIECR</sequence>
<dbReference type="KEGG" id="lak:106150863"/>
<evidence type="ECO:0000313" key="6">
    <source>
        <dbReference type="RefSeq" id="XP_013379331.1"/>
    </source>
</evidence>
<dbReference type="InterPro" id="IPR050780">
    <property type="entry name" value="Mucin_vWF_Thrombospondin_sf"/>
</dbReference>
<dbReference type="InParanoid" id="A0A1S3H1H4"/>
<organism evidence="5 6">
    <name type="scientific">Lingula anatina</name>
    <name type="common">Brachiopod</name>
    <name type="synonym">Lingula unguis</name>
    <dbReference type="NCBI Taxonomy" id="7574"/>
    <lineage>
        <taxon>Eukaryota</taxon>
        <taxon>Metazoa</taxon>
        <taxon>Spiralia</taxon>
        <taxon>Lophotrochozoa</taxon>
        <taxon>Brachiopoda</taxon>
        <taxon>Linguliformea</taxon>
        <taxon>Lingulata</taxon>
        <taxon>Lingulida</taxon>
        <taxon>Linguloidea</taxon>
        <taxon>Lingulidae</taxon>
        <taxon>Lingula</taxon>
    </lineage>
</organism>
<dbReference type="Proteomes" id="UP000085678">
    <property type="component" value="Unplaced"/>
</dbReference>